<keyword evidence="14" id="KW-0963">Cytoplasm</keyword>
<comment type="function">
    <text evidence="12 14">Catalyzes the attachment of alanine to tRNA(Ala) in a two-step reaction: alanine is first activated by ATP to form Ala-AMP and then transferred to the acceptor end of tRNA(Ala). Also edits incorrectly charged Ser-tRNA(Ala) and Gly-tRNA(Ala) via its editing domain.</text>
</comment>
<dbReference type="InterPro" id="IPR018163">
    <property type="entry name" value="Thr/Ala-tRNA-synth_IIc_edit"/>
</dbReference>
<dbReference type="SUPFAM" id="SSF101353">
    <property type="entry name" value="Putative anticodon-binding domain of alanyl-tRNA synthetase (AlaRS)"/>
    <property type="match status" value="1"/>
</dbReference>
<evidence type="ECO:0000256" key="14">
    <source>
        <dbReference type="HAMAP-Rule" id="MF_00036"/>
    </source>
</evidence>
<keyword evidence="9 14" id="KW-0694">RNA-binding</keyword>
<feature type="binding site" evidence="14">
    <location>
        <position position="570"/>
    </location>
    <ligand>
        <name>Zn(2+)</name>
        <dbReference type="ChEBI" id="CHEBI:29105"/>
    </ligand>
</feature>
<dbReference type="FunFam" id="2.40.30.130:FF:000001">
    <property type="entry name" value="Alanine--tRNA ligase"/>
    <property type="match status" value="1"/>
</dbReference>
<dbReference type="GO" id="GO:0016740">
    <property type="term" value="F:transferase activity"/>
    <property type="evidence" value="ECO:0007669"/>
    <property type="project" value="UniProtKB-ARBA"/>
</dbReference>
<evidence type="ECO:0000256" key="8">
    <source>
        <dbReference type="ARBA" id="ARBA00022840"/>
    </source>
</evidence>
<protein>
    <recommendedName>
        <fullName evidence="14">Alanine--tRNA ligase</fullName>
        <ecNumber evidence="14">6.1.1.7</ecNumber>
    </recommendedName>
    <alternativeName>
        <fullName evidence="14">Alanyl-tRNA synthetase</fullName>
        <shortName evidence="14">AlaRS</shortName>
    </alternativeName>
</protein>
<dbReference type="GO" id="GO:0004813">
    <property type="term" value="F:alanine-tRNA ligase activity"/>
    <property type="evidence" value="ECO:0007669"/>
    <property type="project" value="UniProtKB-UniRule"/>
</dbReference>
<name>A0AAE3L3B2_9FIRM</name>
<dbReference type="PANTHER" id="PTHR11777">
    <property type="entry name" value="ALANYL-TRNA SYNTHETASE"/>
    <property type="match status" value="1"/>
</dbReference>
<dbReference type="Gene3D" id="3.30.54.20">
    <property type="match status" value="1"/>
</dbReference>
<dbReference type="SMART" id="SM00863">
    <property type="entry name" value="tRNA_SAD"/>
    <property type="match status" value="1"/>
</dbReference>
<dbReference type="GO" id="GO:0140096">
    <property type="term" value="F:catalytic activity, acting on a protein"/>
    <property type="evidence" value="ECO:0007669"/>
    <property type="project" value="UniProtKB-ARBA"/>
</dbReference>
<dbReference type="GO" id="GO:0005829">
    <property type="term" value="C:cytosol"/>
    <property type="evidence" value="ECO:0007669"/>
    <property type="project" value="TreeGrafter"/>
</dbReference>
<dbReference type="EMBL" id="JANKAS010000002">
    <property type="protein sequence ID" value="MCR1897948.1"/>
    <property type="molecule type" value="Genomic_DNA"/>
</dbReference>
<evidence type="ECO:0000313" key="18">
    <source>
        <dbReference type="Proteomes" id="UP001205748"/>
    </source>
</evidence>
<comment type="cofactor">
    <cofactor evidence="14">
        <name>Zn(2+)</name>
        <dbReference type="ChEBI" id="CHEBI:29105"/>
    </cofactor>
    <text evidence="14">Binds 1 zinc ion per subunit.</text>
</comment>
<dbReference type="Gene3D" id="2.40.30.130">
    <property type="match status" value="1"/>
</dbReference>
<dbReference type="SUPFAM" id="SSF50447">
    <property type="entry name" value="Translation proteins"/>
    <property type="match status" value="1"/>
</dbReference>
<comment type="subcellular location">
    <subcellularLocation>
        <location evidence="1 14">Cytoplasm</location>
    </subcellularLocation>
</comment>
<dbReference type="Gene3D" id="3.30.980.10">
    <property type="entry name" value="Threonyl-trna Synthetase, Chain A, domain 2"/>
    <property type="match status" value="1"/>
</dbReference>
<keyword evidence="5 14" id="KW-0479">Metal-binding</keyword>
<dbReference type="HAMAP" id="MF_00036_B">
    <property type="entry name" value="Ala_tRNA_synth_B"/>
    <property type="match status" value="1"/>
</dbReference>
<gene>
    <name evidence="14 17" type="primary">alaS</name>
    <name evidence="17" type="ORF">NSA47_02965</name>
</gene>
<dbReference type="Gene3D" id="6.10.250.550">
    <property type="match status" value="1"/>
</dbReference>
<dbReference type="InterPro" id="IPR009000">
    <property type="entry name" value="Transl_B-barrel_sf"/>
</dbReference>
<evidence type="ECO:0000256" key="5">
    <source>
        <dbReference type="ARBA" id="ARBA00022723"/>
    </source>
</evidence>
<evidence type="ECO:0000256" key="1">
    <source>
        <dbReference type="ARBA" id="ARBA00004496"/>
    </source>
</evidence>
<keyword evidence="15" id="KW-0175">Coiled coil</keyword>
<feature type="binding site" evidence="14">
    <location>
        <position position="668"/>
    </location>
    <ligand>
        <name>Zn(2+)</name>
        <dbReference type="ChEBI" id="CHEBI:29105"/>
    </ligand>
</feature>
<dbReference type="InterPro" id="IPR050058">
    <property type="entry name" value="Ala-tRNA_ligase"/>
</dbReference>
<dbReference type="Gene3D" id="3.30.930.10">
    <property type="entry name" value="Bira Bifunctional Protein, Domain 2"/>
    <property type="match status" value="1"/>
</dbReference>
<dbReference type="GO" id="GO:0002161">
    <property type="term" value="F:aminoacyl-tRNA deacylase activity"/>
    <property type="evidence" value="ECO:0007669"/>
    <property type="project" value="TreeGrafter"/>
</dbReference>
<evidence type="ECO:0000256" key="11">
    <source>
        <dbReference type="ARBA" id="ARBA00023146"/>
    </source>
</evidence>
<proteinExistence type="inferred from homology"/>
<keyword evidence="6 14" id="KW-0547">Nucleotide-binding</keyword>
<feature type="coiled-coil region" evidence="15">
    <location>
        <begin position="731"/>
        <end position="758"/>
    </location>
</feature>
<dbReference type="InterPro" id="IPR018162">
    <property type="entry name" value="Ala-tRNA-ligase_IIc_anticod-bd"/>
</dbReference>
<dbReference type="GO" id="GO:0005524">
    <property type="term" value="F:ATP binding"/>
    <property type="evidence" value="ECO:0007669"/>
    <property type="project" value="UniProtKB-UniRule"/>
</dbReference>
<reference evidence="17" key="1">
    <citation type="submission" date="2022-07" db="EMBL/GenBank/DDBJ databases">
        <title>Enhanced cultured diversity of the mouse gut microbiota enables custom-made synthetic communities.</title>
        <authorList>
            <person name="Afrizal A."/>
        </authorList>
    </citation>
    <scope>NUCLEOTIDE SEQUENCE</scope>
    <source>
        <strain evidence="17">DSM 28593</strain>
    </source>
</reference>
<dbReference type="GO" id="GO:0006419">
    <property type="term" value="P:alanyl-tRNA aminoacylation"/>
    <property type="evidence" value="ECO:0007669"/>
    <property type="project" value="UniProtKB-UniRule"/>
</dbReference>
<evidence type="ECO:0000256" key="2">
    <source>
        <dbReference type="ARBA" id="ARBA00008226"/>
    </source>
</evidence>
<evidence type="ECO:0000256" key="6">
    <source>
        <dbReference type="ARBA" id="ARBA00022741"/>
    </source>
</evidence>
<dbReference type="InterPro" id="IPR023033">
    <property type="entry name" value="Ala_tRNA_ligase_euk/bac"/>
</dbReference>
<evidence type="ECO:0000256" key="4">
    <source>
        <dbReference type="ARBA" id="ARBA00022598"/>
    </source>
</evidence>
<dbReference type="InterPro" id="IPR018164">
    <property type="entry name" value="Ala-tRNA-synth_IIc_N"/>
</dbReference>
<feature type="binding site" evidence="14">
    <location>
        <position position="672"/>
    </location>
    <ligand>
        <name>Zn(2+)</name>
        <dbReference type="ChEBI" id="CHEBI:29105"/>
    </ligand>
</feature>
<dbReference type="SUPFAM" id="SSF55681">
    <property type="entry name" value="Class II aaRS and biotin synthetases"/>
    <property type="match status" value="1"/>
</dbReference>
<dbReference type="SUPFAM" id="SSF55186">
    <property type="entry name" value="ThrRS/AlaRS common domain"/>
    <property type="match status" value="1"/>
</dbReference>
<dbReference type="FunFam" id="3.30.54.20:FF:000001">
    <property type="entry name" value="Alanine--tRNA ligase"/>
    <property type="match status" value="1"/>
</dbReference>
<dbReference type="Pfam" id="PF02272">
    <property type="entry name" value="DHHA1"/>
    <property type="match status" value="1"/>
</dbReference>
<dbReference type="GO" id="GO:0000049">
    <property type="term" value="F:tRNA binding"/>
    <property type="evidence" value="ECO:0007669"/>
    <property type="project" value="UniProtKB-KW"/>
</dbReference>
<evidence type="ECO:0000259" key="16">
    <source>
        <dbReference type="PROSITE" id="PS50860"/>
    </source>
</evidence>
<keyword evidence="4 14" id="KW-0436">Ligase</keyword>
<comment type="similarity">
    <text evidence="2 14">Belongs to the class-II aminoacyl-tRNA synthetase family.</text>
</comment>
<dbReference type="PROSITE" id="PS50860">
    <property type="entry name" value="AA_TRNA_LIGASE_II_ALA"/>
    <property type="match status" value="1"/>
</dbReference>
<dbReference type="Gene3D" id="3.10.310.40">
    <property type="match status" value="1"/>
</dbReference>
<evidence type="ECO:0000313" key="17">
    <source>
        <dbReference type="EMBL" id="MCR1897948.1"/>
    </source>
</evidence>
<dbReference type="EC" id="6.1.1.7" evidence="14"/>
<comment type="domain">
    <text evidence="14">Consists of three domains; the N-terminal catalytic domain, the editing domain and the C-terminal C-Ala domain. The editing domain removes incorrectly charged amino acids, while the C-Ala domain, along with tRNA(Ala), serves as a bridge to cooperatively bring together the editing and aminoacylation centers thus stimulating deacylation of misacylated tRNAs.</text>
</comment>
<keyword evidence="10 14" id="KW-0648">Protein biosynthesis</keyword>
<evidence type="ECO:0000256" key="12">
    <source>
        <dbReference type="ARBA" id="ARBA00024779"/>
    </source>
</evidence>
<dbReference type="Proteomes" id="UP001205748">
    <property type="component" value="Unassembled WGS sequence"/>
</dbReference>
<dbReference type="InterPro" id="IPR003156">
    <property type="entry name" value="DHHA1_dom"/>
</dbReference>
<dbReference type="Pfam" id="PF07973">
    <property type="entry name" value="tRNA_SAD"/>
    <property type="match status" value="1"/>
</dbReference>
<dbReference type="PRINTS" id="PR00980">
    <property type="entry name" value="TRNASYNTHALA"/>
</dbReference>
<dbReference type="NCBIfam" id="TIGR00344">
    <property type="entry name" value="alaS"/>
    <property type="match status" value="1"/>
</dbReference>
<evidence type="ECO:0000256" key="7">
    <source>
        <dbReference type="ARBA" id="ARBA00022833"/>
    </source>
</evidence>
<dbReference type="InterPro" id="IPR002318">
    <property type="entry name" value="Ala-tRNA-lgiase_IIc"/>
</dbReference>
<accession>A0AAE3L3B2</accession>
<keyword evidence="7 14" id="KW-0862">Zinc</keyword>
<keyword evidence="8 14" id="KW-0067">ATP-binding</keyword>
<comment type="caution">
    <text evidence="17">The sequence shown here is derived from an EMBL/GenBank/DDBJ whole genome shotgun (WGS) entry which is preliminary data.</text>
</comment>
<organism evidence="17 18">
    <name type="scientific">Irregularibacter muris</name>
    <dbReference type="NCBI Taxonomy" id="1796619"/>
    <lineage>
        <taxon>Bacteria</taxon>
        <taxon>Bacillati</taxon>
        <taxon>Bacillota</taxon>
        <taxon>Clostridia</taxon>
        <taxon>Eubacteriales</taxon>
        <taxon>Eubacteriaceae</taxon>
        <taxon>Irregularibacter</taxon>
    </lineage>
</organism>
<evidence type="ECO:0000256" key="3">
    <source>
        <dbReference type="ARBA" id="ARBA00022555"/>
    </source>
</evidence>
<dbReference type="FunFam" id="3.30.980.10:FF:000004">
    <property type="entry name" value="Alanine--tRNA ligase, cytoplasmic"/>
    <property type="match status" value="1"/>
</dbReference>
<feature type="binding site" evidence="14">
    <location>
        <position position="566"/>
    </location>
    <ligand>
        <name>Zn(2+)</name>
        <dbReference type="ChEBI" id="CHEBI:29105"/>
    </ligand>
</feature>
<keyword evidence="11 14" id="KW-0030">Aminoacyl-tRNA synthetase</keyword>
<dbReference type="InterPro" id="IPR018165">
    <property type="entry name" value="Ala-tRNA-synth_IIc_core"/>
</dbReference>
<comment type="catalytic activity">
    <reaction evidence="13 14">
        <text>tRNA(Ala) + L-alanine + ATP = L-alanyl-tRNA(Ala) + AMP + diphosphate</text>
        <dbReference type="Rhea" id="RHEA:12540"/>
        <dbReference type="Rhea" id="RHEA-COMP:9657"/>
        <dbReference type="Rhea" id="RHEA-COMP:9923"/>
        <dbReference type="ChEBI" id="CHEBI:30616"/>
        <dbReference type="ChEBI" id="CHEBI:33019"/>
        <dbReference type="ChEBI" id="CHEBI:57972"/>
        <dbReference type="ChEBI" id="CHEBI:78442"/>
        <dbReference type="ChEBI" id="CHEBI:78497"/>
        <dbReference type="ChEBI" id="CHEBI:456215"/>
        <dbReference type="EC" id="6.1.1.7"/>
    </reaction>
</comment>
<evidence type="ECO:0000256" key="15">
    <source>
        <dbReference type="SAM" id="Coils"/>
    </source>
</evidence>
<evidence type="ECO:0000256" key="9">
    <source>
        <dbReference type="ARBA" id="ARBA00022884"/>
    </source>
</evidence>
<dbReference type="Pfam" id="PF01411">
    <property type="entry name" value="tRNA-synt_2c"/>
    <property type="match status" value="1"/>
</dbReference>
<dbReference type="InterPro" id="IPR045864">
    <property type="entry name" value="aa-tRNA-synth_II/BPL/LPL"/>
</dbReference>
<dbReference type="AlphaFoldDB" id="A0AAE3L3B2"/>
<dbReference type="RefSeq" id="WP_257529414.1">
    <property type="nucleotide sequence ID" value="NZ_JANKAS010000002.1"/>
</dbReference>
<dbReference type="FunFam" id="3.10.310.40:FF:000001">
    <property type="entry name" value="Alanine--tRNA ligase"/>
    <property type="match status" value="1"/>
</dbReference>
<dbReference type="InterPro" id="IPR012947">
    <property type="entry name" value="tRNA_SAD"/>
</dbReference>
<evidence type="ECO:0000256" key="10">
    <source>
        <dbReference type="ARBA" id="ARBA00022917"/>
    </source>
</evidence>
<dbReference type="CDD" id="cd00673">
    <property type="entry name" value="AlaRS_core"/>
    <property type="match status" value="1"/>
</dbReference>
<evidence type="ECO:0000256" key="13">
    <source>
        <dbReference type="ARBA" id="ARBA00048300"/>
    </source>
</evidence>
<dbReference type="FunFam" id="3.30.930.10:FF:000004">
    <property type="entry name" value="Alanine--tRNA ligase"/>
    <property type="match status" value="1"/>
</dbReference>
<feature type="domain" description="Alanyl-transfer RNA synthetases family profile" evidence="16">
    <location>
        <begin position="4"/>
        <end position="711"/>
    </location>
</feature>
<sequence>MQALGLNEIRERFLSFFEKKQHLRLPSAPLVPRNDNSLLLINSGMAPLKPYFIGEEKPPSKRVATCQKCIRTPDIERVGKTARHGTFFEMLGNFSFGDYFKDEATQWAWEFITKELEIPEDRLWVSIYENDEETFDIWTKKIGVSPDKIVRLGKEDNFWEIGLGPCGPCSELYYDRGEEAGCGQEDCAVGCDCDRFVEFWNLVFTQFDKDEEGNYNPLAHPNIDTGMGLERMAAIMQGVGSLFEVDTIRHVLDYVCSLGNIQYGQNDAVDMSIRVITDHIRSVTFMVGDGILPSNEGRGYVLRRLLRRAARHGKLLGIKEPFLYKVCQKVIEVSKDAYSELGEKQESIEKIISIEEARFQETIDQGLHLLKDLITQMKQEGIKVIPGAQAFRLYDTYGFPLDLTKEILEEEGMEVEEESFHEEMEGQRERARKARAESDIVSWKEDPFMHLDQNISTEFVGYSQLEVEGKILAIAKQEDLVDQVAKDDQVIILLDQTSFYAESGGQAGDRGIIQTETGIIRIADCKKGNGGKILHFGKVSEGTLEVGQIVKAKVNKGLRMDTARNHTTTHMLHKALREVLGEHVEQAGSLVTPDRLRFDFQHYEGVTQSQLEKIEARVNEIILESLPVEVLETDITTAKEMGATALFGEKYGEKVRVVKVGDFSIELCGGTHLSNSSQAGLFKITSEGGVAAGVRRIEALTGKGALKYYQDHETILIESAHRVKAKPDYLIDKIEGLLKELKDREKELEKLQAKMAGNIVDELINTKTEISDIPTIIARQDELDMDGLRKLGDQLKDRIGSGLIILATSKNDKVNFLAMATKDLLPKGIHAGKLIGQIAKVAGGGGGGRPDMAQAGGKEIDKIAEALEKSKDIILQQLEK</sequence>
<keyword evidence="18" id="KW-1185">Reference proteome</keyword>
<keyword evidence="3 14" id="KW-0820">tRNA-binding</keyword>
<dbReference type="GO" id="GO:0008270">
    <property type="term" value="F:zinc ion binding"/>
    <property type="evidence" value="ECO:0007669"/>
    <property type="project" value="UniProtKB-UniRule"/>
</dbReference>
<dbReference type="PANTHER" id="PTHR11777:SF9">
    <property type="entry name" value="ALANINE--TRNA LIGASE, CYTOPLASMIC"/>
    <property type="match status" value="1"/>
</dbReference>